<keyword evidence="1" id="KW-1133">Transmembrane helix</keyword>
<reference evidence="2 3" key="1">
    <citation type="submission" date="2018-09" db="EMBL/GenBank/DDBJ databases">
        <title>A high-quality reference genome of wild soybean provides a powerful tool to mine soybean genomes.</title>
        <authorList>
            <person name="Xie M."/>
            <person name="Chung C.Y.L."/>
            <person name="Li M.-W."/>
            <person name="Wong F.-L."/>
            <person name="Chan T.-F."/>
            <person name="Lam H.-M."/>
        </authorList>
    </citation>
    <scope>NUCLEOTIDE SEQUENCE [LARGE SCALE GENOMIC DNA]</scope>
    <source>
        <strain evidence="3">cv. W05</strain>
        <tissue evidence="2">Hypocotyl of etiolated seedlings</tissue>
    </source>
</reference>
<keyword evidence="1" id="KW-0812">Transmembrane</keyword>
<proteinExistence type="predicted"/>
<dbReference type="Proteomes" id="UP000289340">
    <property type="component" value="Chromosome 3"/>
</dbReference>
<sequence length="140" mass="15607">NSYGAICVCFHCTFREKIRLYYMVHRIWSSFVILYGEEKAYDEMGKAKEGMKRTSFMISCIGPIYGAIIIMVINSLLSTTILVWCKIALGYAVVPARMAVACMMGHGMVQRPLSASYQVKSLISILSMLWIMSPLASGDG</sequence>
<gene>
    <name evidence="2" type="ORF">D0Y65_007635</name>
</gene>
<evidence type="ECO:0000313" key="3">
    <source>
        <dbReference type="Proteomes" id="UP000289340"/>
    </source>
</evidence>
<organism evidence="2 3">
    <name type="scientific">Glycine soja</name>
    <name type="common">Wild soybean</name>
    <dbReference type="NCBI Taxonomy" id="3848"/>
    <lineage>
        <taxon>Eukaryota</taxon>
        <taxon>Viridiplantae</taxon>
        <taxon>Streptophyta</taxon>
        <taxon>Embryophyta</taxon>
        <taxon>Tracheophyta</taxon>
        <taxon>Spermatophyta</taxon>
        <taxon>Magnoliopsida</taxon>
        <taxon>eudicotyledons</taxon>
        <taxon>Gunneridae</taxon>
        <taxon>Pentapetalae</taxon>
        <taxon>rosids</taxon>
        <taxon>fabids</taxon>
        <taxon>Fabales</taxon>
        <taxon>Fabaceae</taxon>
        <taxon>Papilionoideae</taxon>
        <taxon>50 kb inversion clade</taxon>
        <taxon>NPAAA clade</taxon>
        <taxon>indigoferoid/millettioid clade</taxon>
        <taxon>Phaseoleae</taxon>
        <taxon>Glycine</taxon>
        <taxon>Glycine subgen. Soja</taxon>
    </lineage>
</organism>
<protein>
    <submittedName>
        <fullName evidence="2">Uncharacterized protein</fullName>
    </submittedName>
</protein>
<comment type="caution">
    <text evidence="2">The sequence shown here is derived from an EMBL/GenBank/DDBJ whole genome shotgun (WGS) entry which is preliminary data.</text>
</comment>
<accession>A0A445LE86</accession>
<evidence type="ECO:0000256" key="1">
    <source>
        <dbReference type="SAM" id="Phobius"/>
    </source>
</evidence>
<evidence type="ECO:0000313" key="2">
    <source>
        <dbReference type="EMBL" id="RZC21483.1"/>
    </source>
</evidence>
<dbReference type="EMBL" id="QZWG01000003">
    <property type="protein sequence ID" value="RZC21483.1"/>
    <property type="molecule type" value="Genomic_DNA"/>
</dbReference>
<keyword evidence="1" id="KW-0472">Membrane</keyword>
<keyword evidence="3" id="KW-1185">Reference proteome</keyword>
<dbReference type="AlphaFoldDB" id="A0A445LE86"/>
<feature type="transmembrane region" description="Helical" evidence="1">
    <location>
        <begin position="81"/>
        <end position="105"/>
    </location>
</feature>
<feature type="transmembrane region" description="Helical" evidence="1">
    <location>
        <begin position="56"/>
        <end position="75"/>
    </location>
</feature>
<name>A0A445LE86_GLYSO</name>
<feature type="transmembrane region" description="Helical" evidence="1">
    <location>
        <begin position="117"/>
        <end position="136"/>
    </location>
</feature>
<feature type="non-terminal residue" evidence="2">
    <location>
        <position position="1"/>
    </location>
</feature>